<evidence type="ECO:0000313" key="3">
    <source>
        <dbReference type="Proteomes" id="UP000323917"/>
    </source>
</evidence>
<dbReference type="KEGG" id="bgok:Pr1d_28190"/>
<organism evidence="2 3">
    <name type="scientific">Bythopirellula goksoeyrii</name>
    <dbReference type="NCBI Taxonomy" id="1400387"/>
    <lineage>
        <taxon>Bacteria</taxon>
        <taxon>Pseudomonadati</taxon>
        <taxon>Planctomycetota</taxon>
        <taxon>Planctomycetia</taxon>
        <taxon>Pirellulales</taxon>
        <taxon>Lacipirellulaceae</taxon>
        <taxon>Bythopirellula</taxon>
    </lineage>
</organism>
<evidence type="ECO:0000256" key="1">
    <source>
        <dbReference type="SAM" id="Phobius"/>
    </source>
</evidence>
<sequence>MTHIRQHTFARVKWIIFALFLISTWNAIPPEAPAASGLLLELPVSQNNTPRYSKQSALRLNIDTNWIGEHGYRPVRFTFKSLLPIPADVQVTIRFFAARRWDKNPAIVVEQDFELAAGSTLSTFSVLVPEYVEWRYIGCETWVDGVQDNQLSMELVQHPRSSNSQSGYGGYNFSAMLLSPAGYLSNNRLLREIGGTPAETYAWRKTELPSTWVDYSSFDVVITVLDELESFNTMQPVRLAELLRWIRSGGNLWVFDAGKQYEQISQVEAALGISGEEGELESGSQALLERGWRFPKVDNPGTDKLEKLRQLQAPLSQLTTEPVDQDATEPQDSRKWFTTRLLGMGTVTVFAESSRFGKTAEETSWAITQSLLADRLSWVGRHGNDPDAGNDNFNDWLIPDVGTAPVTAFQALLTLFVLGIGPANYLLLKRREQLPLLLLTVPVAALATIFLLLVYSYITDGFGTIVRARSFTLLDQRSGTTACWARLSYFSGIAPANGLELPTDTLVYPILPASRTGNRRMIRGLAQQRRELHWDGTEKLIDGWLASRTPTQYLTITSREVQKQIDFEQVAEGLQATNQLGVDIRMLAVVDDEGSFYLSEEIPANRSILLPETTQNQAMMQLRKLFSDNEPQFPPGTAESISVDGNIVSLPLAQNLMETQIAAISSAISQGWNPRTFVAITEHGMDLSLGLADVTEDASFHVVRGKW</sequence>
<keyword evidence="1" id="KW-0472">Membrane</keyword>
<dbReference type="AlphaFoldDB" id="A0A5B9Q9B5"/>
<feature type="transmembrane region" description="Helical" evidence="1">
    <location>
        <begin position="408"/>
        <end position="427"/>
    </location>
</feature>
<name>A0A5B9Q9B5_9BACT</name>
<protein>
    <submittedName>
        <fullName evidence="2">Uncharacterized protein</fullName>
    </submittedName>
</protein>
<feature type="transmembrane region" description="Helical" evidence="1">
    <location>
        <begin position="434"/>
        <end position="458"/>
    </location>
</feature>
<dbReference type="RefSeq" id="WP_148074024.1">
    <property type="nucleotide sequence ID" value="NZ_CP042913.1"/>
</dbReference>
<gene>
    <name evidence="2" type="ORF">Pr1d_28190</name>
</gene>
<evidence type="ECO:0000313" key="2">
    <source>
        <dbReference type="EMBL" id="QEG35518.1"/>
    </source>
</evidence>
<keyword evidence="1" id="KW-0812">Transmembrane</keyword>
<accession>A0A5B9Q9B5</accession>
<keyword evidence="3" id="KW-1185">Reference proteome</keyword>
<dbReference type="OrthoDB" id="269524at2"/>
<keyword evidence="1" id="KW-1133">Transmembrane helix</keyword>
<reference evidence="2 3" key="1">
    <citation type="submission" date="2019-08" db="EMBL/GenBank/DDBJ databases">
        <title>Deep-cultivation of Planctomycetes and their phenomic and genomic characterization uncovers novel biology.</title>
        <authorList>
            <person name="Wiegand S."/>
            <person name="Jogler M."/>
            <person name="Boedeker C."/>
            <person name="Pinto D."/>
            <person name="Vollmers J."/>
            <person name="Rivas-Marin E."/>
            <person name="Kohn T."/>
            <person name="Peeters S.H."/>
            <person name="Heuer A."/>
            <person name="Rast P."/>
            <person name="Oberbeckmann S."/>
            <person name="Bunk B."/>
            <person name="Jeske O."/>
            <person name="Meyerdierks A."/>
            <person name="Storesund J.E."/>
            <person name="Kallscheuer N."/>
            <person name="Luecker S."/>
            <person name="Lage O.M."/>
            <person name="Pohl T."/>
            <person name="Merkel B.J."/>
            <person name="Hornburger P."/>
            <person name="Mueller R.-W."/>
            <person name="Bruemmer F."/>
            <person name="Labrenz M."/>
            <person name="Spormann A.M."/>
            <person name="Op den Camp H."/>
            <person name="Overmann J."/>
            <person name="Amann R."/>
            <person name="Jetten M.S.M."/>
            <person name="Mascher T."/>
            <person name="Medema M.H."/>
            <person name="Devos D.P."/>
            <person name="Kaster A.-K."/>
            <person name="Ovreas L."/>
            <person name="Rohde M."/>
            <person name="Galperin M.Y."/>
            <person name="Jogler C."/>
        </authorList>
    </citation>
    <scope>NUCLEOTIDE SEQUENCE [LARGE SCALE GENOMIC DNA]</scope>
    <source>
        <strain evidence="2 3">Pr1d</strain>
    </source>
</reference>
<proteinExistence type="predicted"/>
<dbReference type="EMBL" id="CP042913">
    <property type="protein sequence ID" value="QEG35518.1"/>
    <property type="molecule type" value="Genomic_DNA"/>
</dbReference>
<dbReference type="Proteomes" id="UP000323917">
    <property type="component" value="Chromosome"/>
</dbReference>